<sequence length="124" mass="13448">MQTIRVEETEGEVFPAGRRSCILGGPRGLPVEQFAVGHSTLFPQGAIPEHAHSNEEVYVVLAGRGEMRVGNDVRQVAATTAIYIPSNVPHSLINDSDEDLVVMWMYAPGGVVGHWEDERGGRPA</sequence>
<dbReference type="InterPro" id="IPR011051">
    <property type="entry name" value="RmlC_Cupin_sf"/>
</dbReference>
<evidence type="ECO:0000256" key="1">
    <source>
        <dbReference type="ARBA" id="ARBA00022723"/>
    </source>
</evidence>
<dbReference type="PATRIC" id="fig|595434.4.peg.4591"/>
<dbReference type="InterPro" id="IPR051610">
    <property type="entry name" value="GPI/OXD"/>
</dbReference>
<dbReference type="RefSeq" id="WP_047816060.1">
    <property type="nucleotide sequence ID" value="NZ_LECT01000041.1"/>
</dbReference>
<keyword evidence="1" id="KW-0479">Metal-binding</keyword>
<dbReference type="InterPro" id="IPR014710">
    <property type="entry name" value="RmlC-like_jellyroll"/>
</dbReference>
<dbReference type="PANTHER" id="PTHR35848:SF6">
    <property type="entry name" value="CUPIN TYPE-2 DOMAIN-CONTAINING PROTEIN"/>
    <property type="match status" value="1"/>
</dbReference>
<accession>A0A0J1EBX4</accession>
<dbReference type="STRING" id="595434.RISK_004835"/>
<gene>
    <name evidence="3" type="ORF">RISK_004835</name>
</gene>
<dbReference type="InterPro" id="IPR013096">
    <property type="entry name" value="Cupin_2"/>
</dbReference>
<dbReference type="GO" id="GO:0046872">
    <property type="term" value="F:metal ion binding"/>
    <property type="evidence" value="ECO:0007669"/>
    <property type="project" value="UniProtKB-KW"/>
</dbReference>
<dbReference type="PANTHER" id="PTHR35848">
    <property type="entry name" value="OXALATE-BINDING PROTEIN"/>
    <property type="match status" value="1"/>
</dbReference>
<evidence type="ECO:0000313" key="4">
    <source>
        <dbReference type="Proteomes" id="UP000036367"/>
    </source>
</evidence>
<dbReference type="Proteomes" id="UP000036367">
    <property type="component" value="Unassembled WGS sequence"/>
</dbReference>
<proteinExistence type="predicted"/>
<evidence type="ECO:0000259" key="2">
    <source>
        <dbReference type="Pfam" id="PF07883"/>
    </source>
</evidence>
<name>A0A0J1EBX4_RHOIS</name>
<dbReference type="SUPFAM" id="SSF51182">
    <property type="entry name" value="RmlC-like cupins"/>
    <property type="match status" value="1"/>
</dbReference>
<dbReference type="Pfam" id="PF07883">
    <property type="entry name" value="Cupin_2"/>
    <property type="match status" value="1"/>
</dbReference>
<dbReference type="OrthoDB" id="282518at2"/>
<dbReference type="AlphaFoldDB" id="A0A0J1EBX4"/>
<evidence type="ECO:0000313" key="3">
    <source>
        <dbReference type="EMBL" id="KLU03069.1"/>
    </source>
</evidence>
<dbReference type="EMBL" id="LECT01000041">
    <property type="protein sequence ID" value="KLU03069.1"/>
    <property type="molecule type" value="Genomic_DNA"/>
</dbReference>
<organism evidence="3 4">
    <name type="scientific">Rhodopirellula islandica</name>
    <dbReference type="NCBI Taxonomy" id="595434"/>
    <lineage>
        <taxon>Bacteria</taxon>
        <taxon>Pseudomonadati</taxon>
        <taxon>Planctomycetota</taxon>
        <taxon>Planctomycetia</taxon>
        <taxon>Pirellulales</taxon>
        <taxon>Pirellulaceae</taxon>
        <taxon>Rhodopirellula</taxon>
    </lineage>
</organism>
<keyword evidence="4" id="KW-1185">Reference proteome</keyword>
<reference evidence="3" key="1">
    <citation type="submission" date="2015-05" db="EMBL/GenBank/DDBJ databases">
        <title>Permanent draft genome of Rhodopirellula islandicus K833.</title>
        <authorList>
            <person name="Kizina J."/>
            <person name="Richter M."/>
            <person name="Glockner F.O."/>
            <person name="Harder J."/>
        </authorList>
    </citation>
    <scope>NUCLEOTIDE SEQUENCE [LARGE SCALE GENOMIC DNA]</scope>
    <source>
        <strain evidence="3">K833</strain>
    </source>
</reference>
<dbReference type="Gene3D" id="2.60.120.10">
    <property type="entry name" value="Jelly Rolls"/>
    <property type="match status" value="1"/>
</dbReference>
<feature type="domain" description="Cupin type-2" evidence="2">
    <location>
        <begin position="40"/>
        <end position="106"/>
    </location>
</feature>
<protein>
    <recommendedName>
        <fullName evidence="2">Cupin type-2 domain-containing protein</fullName>
    </recommendedName>
</protein>
<comment type="caution">
    <text evidence="3">The sequence shown here is derived from an EMBL/GenBank/DDBJ whole genome shotgun (WGS) entry which is preliminary data.</text>
</comment>